<protein>
    <recommendedName>
        <fullName evidence="8">ABC3 transporter permease C-terminal domain-containing protein</fullName>
    </recommendedName>
</protein>
<evidence type="ECO:0000256" key="3">
    <source>
        <dbReference type="ARBA" id="ARBA00022692"/>
    </source>
</evidence>
<keyword evidence="5 7" id="KW-0472">Membrane</keyword>
<dbReference type="InterPro" id="IPR003838">
    <property type="entry name" value="ABC3_permease_C"/>
</dbReference>
<dbReference type="Pfam" id="PF02687">
    <property type="entry name" value="FtsX"/>
    <property type="match status" value="2"/>
</dbReference>
<dbReference type="RefSeq" id="WP_252800841.1">
    <property type="nucleotide sequence ID" value="NZ_BAAABM010000009.1"/>
</dbReference>
<reference evidence="9 10" key="1">
    <citation type="journal article" date="2019" name="Int. J. Syst. Evol. Microbiol.">
        <title>The Global Catalogue of Microorganisms (GCM) 10K type strain sequencing project: providing services to taxonomists for standard genome sequencing and annotation.</title>
        <authorList>
            <consortium name="The Broad Institute Genomics Platform"/>
            <consortium name="The Broad Institute Genome Sequencing Center for Infectious Disease"/>
            <person name="Wu L."/>
            <person name="Ma J."/>
        </authorList>
    </citation>
    <scope>NUCLEOTIDE SEQUENCE [LARGE SCALE GENOMIC DNA]</scope>
    <source>
        <strain evidence="9 10">JCM 3146</strain>
    </source>
</reference>
<feature type="domain" description="ABC3 transporter permease C-terminal" evidence="8">
    <location>
        <begin position="456"/>
        <end position="567"/>
    </location>
</feature>
<feature type="transmembrane region" description="Helical" evidence="7">
    <location>
        <begin position="541"/>
        <end position="561"/>
    </location>
</feature>
<keyword evidence="4 7" id="KW-1133">Transmembrane helix</keyword>
<accession>A0ABN0W7D9</accession>
<dbReference type="PANTHER" id="PTHR30572">
    <property type="entry name" value="MEMBRANE COMPONENT OF TRANSPORTER-RELATED"/>
    <property type="match status" value="1"/>
</dbReference>
<dbReference type="Proteomes" id="UP001501822">
    <property type="component" value="Unassembled WGS sequence"/>
</dbReference>
<dbReference type="InterPro" id="IPR050250">
    <property type="entry name" value="Macrolide_Exporter_MacB"/>
</dbReference>
<evidence type="ECO:0000256" key="5">
    <source>
        <dbReference type="ARBA" id="ARBA00023136"/>
    </source>
</evidence>
<feature type="transmembrane region" description="Helical" evidence="7">
    <location>
        <begin position="282"/>
        <end position="310"/>
    </location>
</feature>
<dbReference type="EMBL" id="BAAABM010000009">
    <property type="protein sequence ID" value="GAA0327697.1"/>
    <property type="molecule type" value="Genomic_DNA"/>
</dbReference>
<evidence type="ECO:0000256" key="2">
    <source>
        <dbReference type="ARBA" id="ARBA00022475"/>
    </source>
</evidence>
<evidence type="ECO:0000313" key="9">
    <source>
        <dbReference type="EMBL" id="GAA0327697.1"/>
    </source>
</evidence>
<dbReference type="PANTHER" id="PTHR30572:SF4">
    <property type="entry name" value="ABC TRANSPORTER PERMEASE YTRF"/>
    <property type="match status" value="1"/>
</dbReference>
<feature type="domain" description="ABC3 transporter permease C-terminal" evidence="8">
    <location>
        <begin position="246"/>
        <end position="359"/>
    </location>
</feature>
<evidence type="ECO:0000256" key="4">
    <source>
        <dbReference type="ARBA" id="ARBA00022989"/>
    </source>
</evidence>
<feature type="transmembrane region" description="Helical" evidence="7">
    <location>
        <begin position="497"/>
        <end position="521"/>
    </location>
</feature>
<feature type="transmembrane region" description="Helical" evidence="7">
    <location>
        <begin position="453"/>
        <end position="476"/>
    </location>
</feature>
<evidence type="ECO:0000259" key="8">
    <source>
        <dbReference type="Pfam" id="PF02687"/>
    </source>
</evidence>
<proteinExistence type="inferred from homology"/>
<comment type="caution">
    <text evidence="9">The sequence shown here is derived from an EMBL/GenBank/DDBJ whole genome shotgun (WGS) entry which is preliminary data.</text>
</comment>
<comment type="similarity">
    <text evidence="6">Belongs to the ABC-4 integral membrane protein family.</text>
</comment>
<feature type="transmembrane region" description="Helical" evidence="7">
    <location>
        <begin position="239"/>
        <end position="261"/>
    </location>
</feature>
<evidence type="ECO:0000256" key="6">
    <source>
        <dbReference type="ARBA" id="ARBA00038076"/>
    </source>
</evidence>
<evidence type="ECO:0000256" key="7">
    <source>
        <dbReference type="SAM" id="Phobius"/>
    </source>
</evidence>
<keyword evidence="2" id="KW-1003">Cell membrane</keyword>
<comment type="subcellular location">
    <subcellularLocation>
        <location evidence="1">Cell membrane</location>
        <topology evidence="1">Multi-pass membrane protein</topology>
    </subcellularLocation>
</comment>
<organism evidence="9 10">
    <name type="scientific">Actinoallomurus spadix</name>
    <dbReference type="NCBI Taxonomy" id="79912"/>
    <lineage>
        <taxon>Bacteria</taxon>
        <taxon>Bacillati</taxon>
        <taxon>Actinomycetota</taxon>
        <taxon>Actinomycetes</taxon>
        <taxon>Streptosporangiales</taxon>
        <taxon>Thermomonosporaceae</taxon>
        <taxon>Actinoallomurus</taxon>
    </lineage>
</organism>
<evidence type="ECO:0000256" key="1">
    <source>
        <dbReference type="ARBA" id="ARBA00004651"/>
    </source>
</evidence>
<name>A0ABN0W7D9_9ACTN</name>
<evidence type="ECO:0000313" key="10">
    <source>
        <dbReference type="Proteomes" id="UP001501822"/>
    </source>
</evidence>
<feature type="transmembrane region" description="Helical" evidence="7">
    <location>
        <begin position="330"/>
        <end position="353"/>
    </location>
</feature>
<feature type="transmembrane region" description="Helical" evidence="7">
    <location>
        <begin position="403"/>
        <end position="422"/>
    </location>
</feature>
<keyword evidence="10" id="KW-1185">Reference proteome</keyword>
<keyword evidence="3 7" id="KW-0812">Transmembrane</keyword>
<gene>
    <name evidence="9" type="ORF">GCM10010151_17070</name>
</gene>
<sequence>MGVLLLVARLALRDLRRRRGEALILLIALTATTTTLALGRTVGGGADRPWERTRAATAGPDAVATSANAADLAALAHAPGVTASAGPYATVFVDDLRVRDVRVTALVQGRDGPGGPVDRPQVTSGTWARRGGVVVERAFATALGVRPGDGLSIAGRRLTVAGVAVTAGRVPYPSSTPGLVWATRADLRRLGRPMTSHVMPLRLADPSAAPSFAAAHRGVRAWQDMGASATAELHLVDQALMTGTWALALLAVACVTILVGGRLADQTRRVGLLKAVGAAPRIVAAVLLAEYAVPAVAASAIGLVAGWAAAPLLARPSAGLVAGGRPGVTVGTAALVLAVAVAVTGAATLVPVVRGTRMSTTRALAGPARPPRRSAGLIRLSARLPVPLLLGLRLAARRPRRSALALASLAVTAAMVVAAIALHGDIAHKDARTTGPMFVPGAENPVTRQVNQVVIVMTLALVVLAAVNAVLIAWAGSIDARRPGALARALGATPGQLTAGLSAAQLLPAALAGVLGIPLGLAVYAGARAAAGVPGGAAIPYAWLPAVVPGTVVVVALLTALPARLSGRRPIAEVLRAD</sequence>